<evidence type="ECO:0000313" key="5">
    <source>
        <dbReference type="Proteomes" id="UP000426027"/>
    </source>
</evidence>
<keyword evidence="1" id="KW-0732">Signal</keyword>
<feature type="region of interest" description="Disordered" evidence="2">
    <location>
        <begin position="754"/>
        <end position="773"/>
    </location>
</feature>
<feature type="domain" description="Ig-like" evidence="3">
    <location>
        <begin position="551"/>
        <end position="630"/>
    </location>
</feature>
<organism evidence="4 5">
    <name type="scientific">Phnomibacter ginsenosidimutans</name>
    <dbReference type="NCBI Taxonomy" id="2676868"/>
    <lineage>
        <taxon>Bacteria</taxon>
        <taxon>Pseudomonadati</taxon>
        <taxon>Bacteroidota</taxon>
        <taxon>Chitinophagia</taxon>
        <taxon>Chitinophagales</taxon>
        <taxon>Chitinophagaceae</taxon>
        <taxon>Phnomibacter</taxon>
    </lineage>
</organism>
<sequence length="984" mass="102912">MHRCQCCSSSCWLAKSLSVYLIHGSFKKTHIMQQKLYAQLSTHIRQSVRYSLMSGTALLLMIGQAKSQTFTEVNSSTHNMRAINATIAATASSFLIGDFQGNDGDIDPIGRNTANTGLVFWRHNGNSTDWTQLTGASSPVNGITWGAASANNFTLGNLAVLDADGDGDLDIYNRSPNELYRNDAGTFTKVTGASNPMDGIAASIGNFASIFITGDFDGDGDLDFVGRPATLPGTPVYWRNGGAGGWTQLTGGSNPFNSISIATAAAFTAGNLALVDADGNGTIDIYNKGANVVYSRSGSTFSQLSGGSNPMDAIAATLSTFSSAFLTADFDSDGDLDLVGRNTTNTGALVYWRKDAGSTWTQEASSGPFNGITIASSAEFSQLSIGVLDADKDGDVDVFNSGKNVQYAQQGVAPTLSSTVPTNFATSIVPSANLSMTFSENIALSDGVTGSGNVTGSGDITVKRLSDNTVVARILVTSHASQLSISGATLTINPTSDLPAGTQLYVEVGSDAIKSASSGLVYAGINQNNVFQFTTLATPVVTTNPSNATECSGFGVSYNAAGTGVTSYQWQESTTVGFASPTNLTNSGVYSGATSATLSISNVAGLNGRYYRCVLTNAAGSTNTNAATLTVGSTTLPSTDLTYAQSVSTNKFQNTSCELLGNIVPKVVGAGTPVSGSVSIKTWIKASATSYRGVTYARRIYEITPASNPSTSSGTVTLYFTQADFDNFNAVPNGLDLPTGPSDNTGKANLRISKLTGSSSDNSGNPNTYPGTGTVINPDDVNIVWNTTLNLWQVTFDVEGFSSFFVQTSSLLLPVKLVSFTASATANAAVELQWKVAGQENMRSYQVQRSNGNGAFAQVAAVPATAAASASFSYTDAVVPGLWYYRLQMVDADGSFTYSPVVVIDNRLAKAAVSVYPNPAKDKVLITVQNASAQLSARLIDAQGKVVSAFVMRSNTHELNMQSLSAGLYQLVLSDGRSFKLVKE</sequence>
<dbReference type="InterPro" id="IPR013517">
    <property type="entry name" value="FG-GAP"/>
</dbReference>
<feature type="compositionally biased region" description="Polar residues" evidence="2">
    <location>
        <begin position="755"/>
        <end position="773"/>
    </location>
</feature>
<accession>A0A6I6G5A5</accession>
<dbReference type="Proteomes" id="UP000426027">
    <property type="component" value="Chromosome"/>
</dbReference>
<proteinExistence type="predicted"/>
<dbReference type="InterPro" id="IPR032812">
    <property type="entry name" value="SbsA_Ig"/>
</dbReference>
<protein>
    <submittedName>
        <fullName evidence="4">T9SS type A sorting domain-containing protein</fullName>
    </submittedName>
</protein>
<dbReference type="Pfam" id="PF18962">
    <property type="entry name" value="Por_Secre_tail"/>
    <property type="match status" value="1"/>
</dbReference>
<evidence type="ECO:0000256" key="2">
    <source>
        <dbReference type="SAM" id="MobiDB-lite"/>
    </source>
</evidence>
<dbReference type="SUPFAM" id="SSF69318">
    <property type="entry name" value="Integrin alpha N-terminal domain"/>
    <property type="match status" value="1"/>
</dbReference>
<keyword evidence="5" id="KW-1185">Reference proteome</keyword>
<reference evidence="4 5" key="1">
    <citation type="submission" date="2019-11" db="EMBL/GenBank/DDBJ databases">
        <authorList>
            <person name="Im W.T."/>
        </authorList>
    </citation>
    <scope>NUCLEOTIDE SEQUENCE [LARGE SCALE GENOMIC DNA]</scope>
    <source>
        <strain evidence="4 5">SB-02</strain>
    </source>
</reference>
<dbReference type="InterPro" id="IPR028994">
    <property type="entry name" value="Integrin_alpha_N"/>
</dbReference>
<dbReference type="Gene3D" id="2.60.40.10">
    <property type="entry name" value="Immunoglobulins"/>
    <property type="match status" value="2"/>
</dbReference>
<dbReference type="KEGG" id="fls:GLV81_06880"/>
<evidence type="ECO:0000256" key="1">
    <source>
        <dbReference type="ARBA" id="ARBA00022729"/>
    </source>
</evidence>
<dbReference type="NCBIfam" id="TIGR04183">
    <property type="entry name" value="Por_Secre_tail"/>
    <property type="match status" value="1"/>
</dbReference>
<dbReference type="InterPro" id="IPR013783">
    <property type="entry name" value="Ig-like_fold"/>
</dbReference>
<evidence type="ECO:0000259" key="3">
    <source>
        <dbReference type="PROSITE" id="PS50835"/>
    </source>
</evidence>
<dbReference type="InterPro" id="IPR026444">
    <property type="entry name" value="Secre_tail"/>
</dbReference>
<name>A0A6I6G5A5_9BACT</name>
<dbReference type="EMBL" id="CP046566">
    <property type="protein sequence ID" value="QGW27856.1"/>
    <property type="molecule type" value="Genomic_DNA"/>
</dbReference>
<dbReference type="AlphaFoldDB" id="A0A6I6G5A5"/>
<dbReference type="Pfam" id="PF13205">
    <property type="entry name" value="Big_5"/>
    <property type="match status" value="1"/>
</dbReference>
<evidence type="ECO:0000313" key="4">
    <source>
        <dbReference type="EMBL" id="QGW27856.1"/>
    </source>
</evidence>
<dbReference type="PROSITE" id="PS50835">
    <property type="entry name" value="IG_LIKE"/>
    <property type="match status" value="1"/>
</dbReference>
<dbReference type="InterPro" id="IPR007110">
    <property type="entry name" value="Ig-like_dom"/>
</dbReference>
<gene>
    <name evidence="4" type="ORF">GLV81_06880</name>
</gene>
<dbReference type="Pfam" id="PF13517">
    <property type="entry name" value="FG-GAP_3"/>
    <property type="match status" value="1"/>
</dbReference>